<name>A0ABN6LDR2_9BACT</name>
<feature type="region of interest" description="Disordered" evidence="1">
    <location>
        <begin position="1"/>
        <end position="29"/>
    </location>
</feature>
<evidence type="ECO:0008006" key="4">
    <source>
        <dbReference type="Google" id="ProtNLM"/>
    </source>
</evidence>
<keyword evidence="3" id="KW-1185">Reference proteome</keyword>
<feature type="compositionally biased region" description="Low complexity" evidence="1">
    <location>
        <begin position="15"/>
        <end position="27"/>
    </location>
</feature>
<accession>A0ABN6LDR2</accession>
<dbReference type="RefSeq" id="WP_338398848.1">
    <property type="nucleotide sequence ID" value="NZ_AP025294.1"/>
</dbReference>
<reference evidence="2 3" key="1">
    <citation type="submission" date="2021-12" db="EMBL/GenBank/DDBJ databases">
        <title>Genome sequencing of bacteria with rrn-lacking chromosome and rrn-plasmid.</title>
        <authorList>
            <person name="Anda M."/>
            <person name="Iwasaki W."/>
        </authorList>
    </citation>
    <scope>NUCLEOTIDE SEQUENCE [LARGE SCALE GENOMIC DNA]</scope>
    <source>
        <strain evidence="2 3">NBRC 101262</strain>
        <plasmid evidence="2 3">pPP2</plasmid>
    </source>
</reference>
<proteinExistence type="predicted"/>
<sequence length="701" mass="78142">MRTRSPDRQVGPDYNRNQRQKNNQQKQVTNYAPIDSELLNSTSNGQIGAWYNELNVETETISSEKSDTVSESSPNVYYIFDKNAIIRSAENNFTSTGSKIPQWSAVKVIETSANGKYIKVESVADSTQVWWTSKSNAVKSITSSDSANYKVLYNDVDLLSAPGEKEGNDKLEDNCDYQILQSFTSTEGDYAQIKYSDGQESLGWIKDASANLATGAAISRRDTMEKLKKYLEDQLETAKSKTGADKISFVQGMLYQIEQFSENIAKDPPVYPVIANLDRNPSFSEADDTAKGTFVPHELTGIVRGFIEITEFKPVEEVDTVSEEPTAVVEANQNESISPSRENNPQQLEARLEGGLNVPAQDQAVTTESAAKEPQRSVGGSRHSNIDWNSRLGVPQYRTQSDNLSIPEATCNVTAMAMTLEKLGNSRSDVITAIEAKLVEGVEHPNLVNLWETKAEAYFMAITTAAGTTNYRKLRGGTNGGLVGKENDLAKIFKDHGQMEDLIDFYLYLREGSTGERGNIFRNDFNEVIPEEINDINFQGEGAFSAERIDFDEKKGPFSAKEKGKIKDTLDNGGAVVLSIRHKGLETSSHIVSVQSITSEGLIVDDPYGRHAEDYRYGKLGDLYKGKGKDKNVSRKKYMNQVNNLSSQDLSQRDFTAVAAQNLEEDESRGKNQLMKWEMFNDSKKHEKVFFAKYIVLYEKN</sequence>
<dbReference type="EMBL" id="AP025294">
    <property type="protein sequence ID" value="BDD01279.1"/>
    <property type="molecule type" value="Genomic_DNA"/>
</dbReference>
<protein>
    <recommendedName>
        <fullName evidence="4">Peptidase C39-like domain-containing protein</fullName>
    </recommendedName>
</protein>
<evidence type="ECO:0000256" key="1">
    <source>
        <dbReference type="SAM" id="MobiDB-lite"/>
    </source>
</evidence>
<organism evidence="2 3">
    <name type="scientific">Persicobacter psychrovividus</name>
    <dbReference type="NCBI Taxonomy" id="387638"/>
    <lineage>
        <taxon>Bacteria</taxon>
        <taxon>Pseudomonadati</taxon>
        <taxon>Bacteroidota</taxon>
        <taxon>Cytophagia</taxon>
        <taxon>Cytophagales</taxon>
        <taxon>Persicobacteraceae</taxon>
        <taxon>Persicobacter</taxon>
    </lineage>
</organism>
<evidence type="ECO:0000313" key="2">
    <source>
        <dbReference type="EMBL" id="BDD01279.1"/>
    </source>
</evidence>
<gene>
    <name evidence="2" type="ORF">PEPS_35590</name>
</gene>
<keyword evidence="2" id="KW-0614">Plasmid</keyword>
<feature type="region of interest" description="Disordered" evidence="1">
    <location>
        <begin position="364"/>
        <end position="393"/>
    </location>
</feature>
<dbReference type="Proteomes" id="UP001354989">
    <property type="component" value="Plasmid pPP2"/>
</dbReference>
<geneLocation type="plasmid" evidence="2 3">
    <name>pPP2</name>
</geneLocation>
<evidence type="ECO:0000313" key="3">
    <source>
        <dbReference type="Proteomes" id="UP001354989"/>
    </source>
</evidence>